<gene>
    <name evidence="7" type="ORF">B5F97_11920</name>
</gene>
<evidence type="ECO:0000259" key="5">
    <source>
        <dbReference type="PROSITE" id="PS51898"/>
    </source>
</evidence>
<evidence type="ECO:0000313" key="8">
    <source>
        <dbReference type="Proteomes" id="UP000195386"/>
    </source>
</evidence>
<accession>A0A1Y3YYI1</accession>
<dbReference type="Pfam" id="PF00589">
    <property type="entry name" value="Phage_integrase"/>
    <property type="match status" value="1"/>
</dbReference>
<evidence type="ECO:0000256" key="3">
    <source>
        <dbReference type="ARBA" id="ARBA00023172"/>
    </source>
</evidence>
<feature type="domain" description="Core-binding (CB)" evidence="6">
    <location>
        <begin position="98"/>
        <end position="176"/>
    </location>
</feature>
<organism evidence="7 8">
    <name type="scientific">Bacteroides clarus</name>
    <dbReference type="NCBI Taxonomy" id="626929"/>
    <lineage>
        <taxon>Bacteria</taxon>
        <taxon>Pseudomonadati</taxon>
        <taxon>Bacteroidota</taxon>
        <taxon>Bacteroidia</taxon>
        <taxon>Bacteroidales</taxon>
        <taxon>Bacteroidaceae</taxon>
        <taxon>Bacteroides</taxon>
    </lineage>
</organism>
<dbReference type="RefSeq" id="WP_087426480.1">
    <property type="nucleotide sequence ID" value="NZ_NFII01000011.1"/>
</dbReference>
<dbReference type="GO" id="GO:0006310">
    <property type="term" value="P:DNA recombination"/>
    <property type="evidence" value="ECO:0007669"/>
    <property type="project" value="UniProtKB-KW"/>
</dbReference>
<dbReference type="InterPro" id="IPR002104">
    <property type="entry name" value="Integrase_catalytic"/>
</dbReference>
<dbReference type="PANTHER" id="PTHR30349:SF89">
    <property type="entry name" value="INTEGRASE_RECOMBINASE"/>
    <property type="match status" value="1"/>
</dbReference>
<reference evidence="8" key="1">
    <citation type="submission" date="2017-04" db="EMBL/GenBank/DDBJ databases">
        <title>Function of individual gut microbiota members based on whole genome sequencing of pure cultures obtained from chicken caecum.</title>
        <authorList>
            <person name="Medvecky M."/>
            <person name="Cejkova D."/>
            <person name="Polansky O."/>
            <person name="Karasova D."/>
            <person name="Kubasova T."/>
            <person name="Cizek A."/>
            <person name="Rychlik I."/>
        </authorList>
    </citation>
    <scope>NUCLEOTIDE SEQUENCE [LARGE SCALE GENOMIC DNA]</scope>
    <source>
        <strain evidence="8">An43</strain>
    </source>
</reference>
<dbReference type="Pfam" id="PF02899">
    <property type="entry name" value="Phage_int_SAM_1"/>
    <property type="match status" value="1"/>
</dbReference>
<dbReference type="AlphaFoldDB" id="A0A1Y3YYI1"/>
<keyword evidence="2 4" id="KW-0238">DNA-binding</keyword>
<dbReference type="SUPFAM" id="SSF56349">
    <property type="entry name" value="DNA breaking-rejoining enzymes"/>
    <property type="match status" value="1"/>
</dbReference>
<evidence type="ECO:0000256" key="4">
    <source>
        <dbReference type="PROSITE-ProRule" id="PRU01248"/>
    </source>
</evidence>
<protein>
    <submittedName>
        <fullName evidence="7">Integrase</fullName>
    </submittedName>
</protein>
<dbReference type="PROSITE" id="PS51898">
    <property type="entry name" value="TYR_RECOMBINASE"/>
    <property type="match status" value="1"/>
</dbReference>
<dbReference type="InterPro" id="IPR050090">
    <property type="entry name" value="Tyrosine_recombinase_XerCD"/>
</dbReference>
<dbReference type="PROSITE" id="PS51900">
    <property type="entry name" value="CB"/>
    <property type="match status" value="1"/>
</dbReference>
<sequence length="370" mass="43695">MDSNRQNILTNYISYLYTTGRTYDTVGKYIKHVTDFLESTKEVNRRGYLNYKRENADVMVRHSLMCPAICDLLSFLNIGYGKREKTVKPLEKLDVISEKNKKQLHDFIIWLTDNNDYSSHTVDIYYTSMKKYFEYANEVNMDNCRRFIKSLEEEKLSPATIRLRITAIEKFSKWMKKPIELNRPKIKRKLDVNNVPTEEEYNRLLDFLKTKSNKDYYFFIKVLGTTGARLSEFLQFTWEDMAAGEVTLRGKGNKYRRFFFQKQLRQEAMAYMKENGKTGLLAVGKFGALTQRGFSQHLKAWGKHCGIDSRKMHAHAFRHFFAKMYLKKSKNKDVVQLADLLGHGSVDTTRIYLQKSYDEQKRDFNQSVTW</sequence>
<dbReference type="Gene3D" id="1.10.150.130">
    <property type="match status" value="1"/>
</dbReference>
<dbReference type="Proteomes" id="UP000195386">
    <property type="component" value="Unassembled WGS sequence"/>
</dbReference>
<evidence type="ECO:0000313" key="7">
    <source>
        <dbReference type="EMBL" id="OUO00528.1"/>
    </source>
</evidence>
<keyword evidence="3" id="KW-0233">DNA recombination</keyword>
<evidence type="ECO:0000256" key="2">
    <source>
        <dbReference type="ARBA" id="ARBA00023125"/>
    </source>
</evidence>
<dbReference type="Gene3D" id="1.10.443.10">
    <property type="entry name" value="Intergrase catalytic core"/>
    <property type="match status" value="1"/>
</dbReference>
<dbReference type="InterPro" id="IPR004107">
    <property type="entry name" value="Integrase_SAM-like_N"/>
</dbReference>
<dbReference type="GO" id="GO:0003677">
    <property type="term" value="F:DNA binding"/>
    <property type="evidence" value="ECO:0007669"/>
    <property type="project" value="UniProtKB-UniRule"/>
</dbReference>
<dbReference type="InterPro" id="IPR010998">
    <property type="entry name" value="Integrase_recombinase_N"/>
</dbReference>
<dbReference type="PANTHER" id="PTHR30349">
    <property type="entry name" value="PHAGE INTEGRASE-RELATED"/>
    <property type="match status" value="1"/>
</dbReference>
<dbReference type="InterPro" id="IPR044068">
    <property type="entry name" value="CB"/>
</dbReference>
<feature type="domain" description="Tyr recombinase" evidence="5">
    <location>
        <begin position="191"/>
        <end position="365"/>
    </location>
</feature>
<dbReference type="EMBL" id="NFII01000011">
    <property type="protein sequence ID" value="OUO00528.1"/>
    <property type="molecule type" value="Genomic_DNA"/>
</dbReference>
<keyword evidence="1" id="KW-0229">DNA integration</keyword>
<name>A0A1Y3YYI1_9BACE</name>
<dbReference type="GO" id="GO:0015074">
    <property type="term" value="P:DNA integration"/>
    <property type="evidence" value="ECO:0007669"/>
    <property type="project" value="UniProtKB-KW"/>
</dbReference>
<dbReference type="InterPro" id="IPR013762">
    <property type="entry name" value="Integrase-like_cat_sf"/>
</dbReference>
<dbReference type="InterPro" id="IPR011010">
    <property type="entry name" value="DNA_brk_join_enz"/>
</dbReference>
<evidence type="ECO:0000256" key="1">
    <source>
        <dbReference type="ARBA" id="ARBA00022908"/>
    </source>
</evidence>
<comment type="caution">
    <text evidence="7">The sequence shown here is derived from an EMBL/GenBank/DDBJ whole genome shotgun (WGS) entry which is preliminary data.</text>
</comment>
<proteinExistence type="predicted"/>
<evidence type="ECO:0000259" key="6">
    <source>
        <dbReference type="PROSITE" id="PS51900"/>
    </source>
</evidence>